<dbReference type="Gene3D" id="3.30.360.10">
    <property type="entry name" value="Dihydrodipicolinate Reductase, domain 2"/>
    <property type="match status" value="1"/>
</dbReference>
<feature type="domain" description="GFO/IDH/MocA-like oxidoreductase" evidence="2">
    <location>
        <begin position="179"/>
        <end position="250"/>
    </location>
</feature>
<dbReference type="SUPFAM" id="SSF55347">
    <property type="entry name" value="Glyceraldehyde-3-phosphate dehydrogenase-like, C-terminal domain"/>
    <property type="match status" value="1"/>
</dbReference>
<accession>A0A0G0LDQ2</accession>
<organism evidence="3 4">
    <name type="scientific">Candidatus Curtissbacteria bacterium GW2011_GWC2_38_9</name>
    <dbReference type="NCBI Taxonomy" id="1618414"/>
    <lineage>
        <taxon>Bacteria</taxon>
        <taxon>Candidatus Curtissiibacteriota</taxon>
    </lineage>
</organism>
<comment type="caution">
    <text evidence="3">The sequence shown here is derived from an EMBL/GenBank/DDBJ whole genome shotgun (WGS) entry which is preliminary data.</text>
</comment>
<dbReference type="PANTHER" id="PTHR43377">
    <property type="entry name" value="BILIVERDIN REDUCTASE A"/>
    <property type="match status" value="1"/>
</dbReference>
<dbReference type="Gene3D" id="3.40.50.720">
    <property type="entry name" value="NAD(P)-binding Rossmann-like Domain"/>
    <property type="match status" value="1"/>
</dbReference>
<dbReference type="SUPFAM" id="SSF51735">
    <property type="entry name" value="NAD(P)-binding Rossmann-fold domains"/>
    <property type="match status" value="1"/>
</dbReference>
<dbReference type="InterPro" id="IPR055170">
    <property type="entry name" value="GFO_IDH_MocA-like_dom"/>
</dbReference>
<reference evidence="3 4" key="1">
    <citation type="journal article" date="2015" name="Nature">
        <title>rRNA introns, odd ribosomes, and small enigmatic genomes across a large radiation of phyla.</title>
        <authorList>
            <person name="Brown C.T."/>
            <person name="Hug L.A."/>
            <person name="Thomas B.C."/>
            <person name="Sharon I."/>
            <person name="Castelle C.J."/>
            <person name="Singh A."/>
            <person name="Wilkins M.J."/>
            <person name="Williams K.H."/>
            <person name="Banfield J.F."/>
        </authorList>
    </citation>
    <scope>NUCLEOTIDE SEQUENCE [LARGE SCALE GENOMIC DNA]</scope>
</reference>
<dbReference type="EMBL" id="LBVP01000003">
    <property type="protein sequence ID" value="KKQ90028.1"/>
    <property type="molecule type" value="Genomic_DNA"/>
</dbReference>
<dbReference type="AlphaFoldDB" id="A0A0G0LDQ2"/>
<sequence>MGARDDIIATVQKMVKKPLKIAVLGCGYWGPNLVRNFSKDKNSEVVMVVDKDYSRLKYIRKLYPKIIVSQNISDCFIKNACDAVVVSLPVSMHYAVVEKALKDNKHVFCEKPLAESVSQTEKLFKLAGERKRVLFVDYTYIYSNEIRYLKKICKKLGDGIYTIDMRRLSFGIFQKDIDVILDLAPHDISILIYLLGEPEKVLTVGHAHINRKIVDDAHLVFVYKRGLLAHIHVSWLFPKKVRDITIVAKNKMIVYDDTKTKDKIEIVKKGVSLQNLPKPPYYATYRDFAYRYRVGKGFIPKIAKTEPLEIACREFLKKVLQDQSNDANLSLKVARILETSKDSLRGQSFIHV</sequence>
<dbReference type="InterPro" id="IPR000683">
    <property type="entry name" value="Gfo/Idh/MocA-like_OxRdtase_N"/>
</dbReference>
<dbReference type="GO" id="GO:0000166">
    <property type="term" value="F:nucleotide binding"/>
    <property type="evidence" value="ECO:0007669"/>
    <property type="project" value="InterPro"/>
</dbReference>
<proteinExistence type="predicted"/>
<protein>
    <submittedName>
        <fullName evidence="3">Oxidoreductase, NAD-binding domain protein</fullName>
    </submittedName>
</protein>
<dbReference type="InterPro" id="IPR036291">
    <property type="entry name" value="NAD(P)-bd_dom_sf"/>
</dbReference>
<gene>
    <name evidence="3" type="ORF">UT12_C0003G0009</name>
</gene>
<evidence type="ECO:0000313" key="3">
    <source>
        <dbReference type="EMBL" id="KKQ90028.1"/>
    </source>
</evidence>
<evidence type="ECO:0000313" key="4">
    <source>
        <dbReference type="Proteomes" id="UP000034893"/>
    </source>
</evidence>
<dbReference type="Pfam" id="PF01408">
    <property type="entry name" value="GFO_IDH_MocA"/>
    <property type="match status" value="1"/>
</dbReference>
<dbReference type="PANTHER" id="PTHR43377:SF6">
    <property type="entry name" value="GFO_IDH_MOCA-LIKE OXIDOREDUCTASE N-TERMINAL DOMAIN-CONTAINING PROTEIN"/>
    <property type="match status" value="1"/>
</dbReference>
<feature type="domain" description="Gfo/Idh/MocA-like oxidoreductase N-terminal" evidence="1">
    <location>
        <begin position="19"/>
        <end position="138"/>
    </location>
</feature>
<dbReference type="InterPro" id="IPR051450">
    <property type="entry name" value="Gfo/Idh/MocA_Oxidoreductases"/>
</dbReference>
<evidence type="ECO:0000259" key="2">
    <source>
        <dbReference type="Pfam" id="PF22725"/>
    </source>
</evidence>
<dbReference type="Pfam" id="PF22725">
    <property type="entry name" value="GFO_IDH_MocA_C3"/>
    <property type="match status" value="1"/>
</dbReference>
<name>A0A0G0LDQ2_9BACT</name>
<dbReference type="Proteomes" id="UP000034893">
    <property type="component" value="Unassembled WGS sequence"/>
</dbReference>
<evidence type="ECO:0000259" key="1">
    <source>
        <dbReference type="Pfam" id="PF01408"/>
    </source>
</evidence>